<dbReference type="PANTHER" id="PTHR47830">
    <property type="entry name" value="OS11G0534100 PROTEIN"/>
    <property type="match status" value="1"/>
</dbReference>
<sequence length="87" mass="9994">MASLVTHLCASLFLLPIGLRRLFCSSSLYLKNTSLFRSKTWCLLRRFDEEGMLIRKELGTETLTRKYTSGLVAGLSEEQCQCRKFLL</sequence>
<evidence type="ECO:0000313" key="3">
    <source>
        <dbReference type="RefSeq" id="XP_011029760.1"/>
    </source>
</evidence>
<feature type="chain" id="PRO_5042576491" evidence="1">
    <location>
        <begin position="21"/>
        <end position="87"/>
    </location>
</feature>
<evidence type="ECO:0000256" key="1">
    <source>
        <dbReference type="SAM" id="SignalP"/>
    </source>
</evidence>
<dbReference type="RefSeq" id="XP_011029760.1">
    <property type="nucleotide sequence ID" value="XM_011031458.1"/>
</dbReference>
<keyword evidence="1" id="KW-0732">Signal</keyword>
<proteinExistence type="predicted"/>
<dbReference type="PANTHER" id="PTHR47830:SF2">
    <property type="entry name" value="PROTEIN, PUTATIVE-RELATED"/>
    <property type="match status" value="1"/>
</dbReference>
<organism evidence="2 3">
    <name type="scientific">Populus euphratica</name>
    <name type="common">Euphrates poplar</name>
    <dbReference type="NCBI Taxonomy" id="75702"/>
    <lineage>
        <taxon>Eukaryota</taxon>
        <taxon>Viridiplantae</taxon>
        <taxon>Streptophyta</taxon>
        <taxon>Embryophyta</taxon>
        <taxon>Tracheophyta</taxon>
        <taxon>Spermatophyta</taxon>
        <taxon>Magnoliopsida</taxon>
        <taxon>eudicotyledons</taxon>
        <taxon>Gunneridae</taxon>
        <taxon>Pentapetalae</taxon>
        <taxon>rosids</taxon>
        <taxon>fabids</taxon>
        <taxon>Malpighiales</taxon>
        <taxon>Salicaceae</taxon>
        <taxon>Saliceae</taxon>
        <taxon>Populus</taxon>
    </lineage>
</organism>
<accession>A0AAJ6UHD5</accession>
<dbReference type="Proteomes" id="UP000694918">
    <property type="component" value="Unplaced"/>
</dbReference>
<reference evidence="3" key="1">
    <citation type="submission" date="2025-08" db="UniProtKB">
        <authorList>
            <consortium name="RefSeq"/>
        </authorList>
    </citation>
    <scope>IDENTIFICATION</scope>
</reference>
<dbReference type="GeneID" id="105129413"/>
<feature type="signal peptide" evidence="1">
    <location>
        <begin position="1"/>
        <end position="20"/>
    </location>
</feature>
<dbReference type="AlphaFoldDB" id="A0AAJ6UHD5"/>
<protein>
    <submittedName>
        <fullName evidence="3">Uncharacterized protein LOC105129413 isoform X2</fullName>
    </submittedName>
</protein>
<keyword evidence="2" id="KW-1185">Reference proteome</keyword>
<gene>
    <name evidence="3" type="primary">LOC105129413</name>
</gene>
<evidence type="ECO:0000313" key="2">
    <source>
        <dbReference type="Proteomes" id="UP000694918"/>
    </source>
</evidence>
<name>A0AAJ6UHD5_POPEU</name>